<dbReference type="UniPathway" id="UPA00557">
    <property type="reaction ID" value="UER00614"/>
</dbReference>
<reference evidence="20 21" key="1">
    <citation type="submission" date="2019-12" db="EMBL/GenBank/DDBJ databases">
        <title>Genomic-based taxomic classification of the family Erythrobacteraceae.</title>
        <authorList>
            <person name="Xu L."/>
        </authorList>
    </citation>
    <scope>NUCLEOTIDE SEQUENCE [LARGE SCALE GENOMIC DNA]</scope>
    <source>
        <strain evidence="20 21">KCTC 42453</strain>
    </source>
</reference>
<comment type="similarity">
    <text evidence="5 18">Belongs to the CDS family.</text>
</comment>
<proteinExistence type="inferred from homology"/>
<evidence type="ECO:0000256" key="15">
    <source>
        <dbReference type="ARBA" id="ARBA00023136"/>
    </source>
</evidence>
<evidence type="ECO:0000256" key="4">
    <source>
        <dbReference type="ARBA" id="ARBA00005189"/>
    </source>
</evidence>
<evidence type="ECO:0000256" key="14">
    <source>
        <dbReference type="ARBA" id="ARBA00023098"/>
    </source>
</evidence>
<feature type="transmembrane region" description="Helical" evidence="19">
    <location>
        <begin position="131"/>
        <end position="152"/>
    </location>
</feature>
<evidence type="ECO:0000256" key="19">
    <source>
        <dbReference type="SAM" id="Phobius"/>
    </source>
</evidence>
<evidence type="ECO:0000256" key="11">
    <source>
        <dbReference type="ARBA" id="ARBA00022692"/>
    </source>
</evidence>
<comment type="pathway">
    <text evidence="4">Lipid metabolism.</text>
</comment>
<keyword evidence="11 18" id="KW-0812">Transmembrane</keyword>
<evidence type="ECO:0000256" key="5">
    <source>
        <dbReference type="ARBA" id="ARBA00010185"/>
    </source>
</evidence>
<keyword evidence="12 18" id="KW-0548">Nucleotidyltransferase</keyword>
<keyword evidence="14" id="KW-0443">Lipid metabolism</keyword>
<dbReference type="AlphaFoldDB" id="A0A845B2V5"/>
<evidence type="ECO:0000256" key="13">
    <source>
        <dbReference type="ARBA" id="ARBA00022989"/>
    </source>
</evidence>
<protein>
    <recommendedName>
        <fullName evidence="7 18">Phosphatidate cytidylyltransferase</fullName>
        <ecNumber evidence="6 18">2.7.7.41</ecNumber>
    </recommendedName>
</protein>
<dbReference type="Proteomes" id="UP000431922">
    <property type="component" value="Unassembled WGS sequence"/>
</dbReference>
<evidence type="ECO:0000256" key="9">
    <source>
        <dbReference type="ARBA" id="ARBA00022516"/>
    </source>
</evidence>
<dbReference type="GO" id="GO:0004605">
    <property type="term" value="F:phosphatidate cytidylyltransferase activity"/>
    <property type="evidence" value="ECO:0007669"/>
    <property type="project" value="UniProtKB-EC"/>
</dbReference>
<evidence type="ECO:0000256" key="1">
    <source>
        <dbReference type="ARBA" id="ARBA00001698"/>
    </source>
</evidence>
<keyword evidence="13 19" id="KW-1133">Transmembrane helix</keyword>
<evidence type="ECO:0000256" key="10">
    <source>
        <dbReference type="ARBA" id="ARBA00022679"/>
    </source>
</evidence>
<feature type="transmembrane region" description="Helical" evidence="19">
    <location>
        <begin position="41"/>
        <end position="59"/>
    </location>
</feature>
<dbReference type="PANTHER" id="PTHR46382">
    <property type="entry name" value="PHOSPHATIDATE CYTIDYLYLTRANSFERASE"/>
    <property type="match status" value="1"/>
</dbReference>
<evidence type="ECO:0000256" key="18">
    <source>
        <dbReference type="RuleBase" id="RU003938"/>
    </source>
</evidence>
<feature type="transmembrane region" description="Helical" evidence="19">
    <location>
        <begin position="66"/>
        <end position="86"/>
    </location>
</feature>
<dbReference type="InterPro" id="IPR000374">
    <property type="entry name" value="PC_trans"/>
</dbReference>
<accession>A0A845B2V5</accession>
<evidence type="ECO:0000256" key="2">
    <source>
        <dbReference type="ARBA" id="ARBA00004651"/>
    </source>
</evidence>
<feature type="transmembrane region" description="Helical" evidence="19">
    <location>
        <begin position="164"/>
        <end position="183"/>
    </location>
</feature>
<comment type="catalytic activity">
    <reaction evidence="1 18">
        <text>a 1,2-diacyl-sn-glycero-3-phosphate + CTP + H(+) = a CDP-1,2-diacyl-sn-glycerol + diphosphate</text>
        <dbReference type="Rhea" id="RHEA:16229"/>
        <dbReference type="ChEBI" id="CHEBI:15378"/>
        <dbReference type="ChEBI" id="CHEBI:33019"/>
        <dbReference type="ChEBI" id="CHEBI:37563"/>
        <dbReference type="ChEBI" id="CHEBI:58332"/>
        <dbReference type="ChEBI" id="CHEBI:58608"/>
        <dbReference type="EC" id="2.7.7.41"/>
    </reaction>
</comment>
<evidence type="ECO:0000256" key="7">
    <source>
        <dbReference type="ARBA" id="ARBA00019373"/>
    </source>
</evidence>
<evidence type="ECO:0000256" key="3">
    <source>
        <dbReference type="ARBA" id="ARBA00005119"/>
    </source>
</evidence>
<evidence type="ECO:0000256" key="6">
    <source>
        <dbReference type="ARBA" id="ARBA00012487"/>
    </source>
</evidence>
<dbReference type="GO" id="GO:0016024">
    <property type="term" value="P:CDP-diacylglycerol biosynthetic process"/>
    <property type="evidence" value="ECO:0007669"/>
    <property type="project" value="UniProtKB-UniPathway"/>
</dbReference>
<dbReference type="GO" id="GO:0005886">
    <property type="term" value="C:plasma membrane"/>
    <property type="evidence" value="ECO:0007669"/>
    <property type="project" value="UniProtKB-SubCell"/>
</dbReference>
<dbReference type="EC" id="2.7.7.41" evidence="6 18"/>
<sequence>MTPANGTAKGASDLLVRLISAAVMLALAGTAFYFGGTVLDTFIGVVALIAFVELVLLIVKATGNISFRLAAILAGAAYIFVAAGVLAQLESYYLIAVLGVVIATDTGGYLFGRTIGGPKIARRISPSKTWAGLIGAMLCAGLWLYLSAQFLLPARLDATWEQPLGAAIVGAVLAVIAQIGDFFESWLKRKAGVKDSSKLIPGHGGVLDRVDGLLPVALVVGVLSTLL</sequence>
<feature type="transmembrane region" description="Helical" evidence="19">
    <location>
        <begin position="92"/>
        <end position="111"/>
    </location>
</feature>
<dbReference type="PROSITE" id="PS01315">
    <property type="entry name" value="CDS"/>
    <property type="match status" value="1"/>
</dbReference>
<keyword evidence="8" id="KW-1003">Cell membrane</keyword>
<evidence type="ECO:0000313" key="21">
    <source>
        <dbReference type="Proteomes" id="UP000431922"/>
    </source>
</evidence>
<dbReference type="PANTHER" id="PTHR46382:SF1">
    <property type="entry name" value="PHOSPHATIDATE CYTIDYLYLTRANSFERASE"/>
    <property type="match status" value="1"/>
</dbReference>
<keyword evidence="16" id="KW-0594">Phospholipid biosynthesis</keyword>
<evidence type="ECO:0000256" key="17">
    <source>
        <dbReference type="ARBA" id="ARBA00023264"/>
    </source>
</evidence>
<comment type="pathway">
    <text evidence="3 18">Phospholipid metabolism; CDP-diacylglycerol biosynthesis; CDP-diacylglycerol from sn-glycerol 3-phosphate: step 3/3.</text>
</comment>
<comment type="subcellular location">
    <subcellularLocation>
        <location evidence="2">Cell membrane</location>
        <topology evidence="2">Multi-pass membrane protein</topology>
    </subcellularLocation>
</comment>
<comment type="caution">
    <text evidence="20">The sequence shown here is derived from an EMBL/GenBank/DDBJ whole genome shotgun (WGS) entry which is preliminary data.</text>
</comment>
<dbReference type="EMBL" id="WTYL01000001">
    <property type="protein sequence ID" value="MXP43942.1"/>
    <property type="molecule type" value="Genomic_DNA"/>
</dbReference>
<evidence type="ECO:0000256" key="12">
    <source>
        <dbReference type="ARBA" id="ARBA00022695"/>
    </source>
</evidence>
<name>A0A845B2V5_9SPHN</name>
<evidence type="ECO:0000256" key="16">
    <source>
        <dbReference type="ARBA" id="ARBA00023209"/>
    </source>
</evidence>
<evidence type="ECO:0000256" key="8">
    <source>
        <dbReference type="ARBA" id="ARBA00022475"/>
    </source>
</evidence>
<keyword evidence="15 19" id="KW-0472">Membrane</keyword>
<gene>
    <name evidence="20" type="ORF">GRI65_05670</name>
</gene>
<dbReference type="RefSeq" id="WP_160755489.1">
    <property type="nucleotide sequence ID" value="NZ_WTYL01000001.1"/>
</dbReference>
<dbReference type="Pfam" id="PF01148">
    <property type="entry name" value="CTP_transf_1"/>
    <property type="match status" value="1"/>
</dbReference>
<feature type="transmembrane region" description="Helical" evidence="19">
    <location>
        <begin position="14"/>
        <end position="35"/>
    </location>
</feature>
<dbReference type="OrthoDB" id="9799199at2"/>
<evidence type="ECO:0000313" key="20">
    <source>
        <dbReference type="EMBL" id="MXP43942.1"/>
    </source>
</evidence>
<keyword evidence="17" id="KW-1208">Phospholipid metabolism</keyword>
<keyword evidence="21" id="KW-1185">Reference proteome</keyword>
<organism evidence="20 21">
    <name type="scientific">Allopontixanthobacter sediminis</name>
    <dbReference type="NCBI Taxonomy" id="1689985"/>
    <lineage>
        <taxon>Bacteria</taxon>
        <taxon>Pseudomonadati</taxon>
        <taxon>Pseudomonadota</taxon>
        <taxon>Alphaproteobacteria</taxon>
        <taxon>Sphingomonadales</taxon>
        <taxon>Erythrobacteraceae</taxon>
        <taxon>Allopontixanthobacter</taxon>
    </lineage>
</organism>
<keyword evidence="10 18" id="KW-0808">Transferase</keyword>
<keyword evidence="9" id="KW-0444">Lipid biosynthesis</keyword>